<dbReference type="GO" id="GO:0016705">
    <property type="term" value="F:oxidoreductase activity, acting on paired donors, with incorporation or reduction of molecular oxygen"/>
    <property type="evidence" value="ECO:0007669"/>
    <property type="project" value="InterPro"/>
</dbReference>
<dbReference type="InterPro" id="IPR001128">
    <property type="entry name" value="Cyt_P450"/>
</dbReference>
<dbReference type="Gene3D" id="1.10.630.10">
    <property type="entry name" value="Cytochrome P450"/>
    <property type="match status" value="1"/>
</dbReference>
<evidence type="ECO:0000313" key="2">
    <source>
        <dbReference type="EMBL" id="NEK25067.1"/>
    </source>
</evidence>
<dbReference type="PANTHER" id="PTHR46696:SF1">
    <property type="entry name" value="CYTOCHROME P450 YJIB-RELATED"/>
    <property type="match status" value="1"/>
</dbReference>
<dbReference type="EMBL" id="JAABNT010000035">
    <property type="protein sequence ID" value="NEK25067.1"/>
    <property type="molecule type" value="Genomic_DNA"/>
</dbReference>
<dbReference type="RefSeq" id="WP_164356321.1">
    <property type="nucleotide sequence ID" value="NZ_JAABNT010000035.1"/>
</dbReference>
<proteinExistence type="inferred from homology"/>
<reference evidence="2 3" key="1">
    <citation type="submission" date="2020-01" db="EMBL/GenBank/DDBJ databases">
        <title>Sulfitobacter sediminilitoris sp. nov., isolated from a tidal flat.</title>
        <authorList>
            <person name="Park S."/>
            <person name="Yoon J.-H."/>
        </authorList>
    </citation>
    <scope>NUCLEOTIDE SEQUENCE [LARGE SCALE GENOMIC DNA]</scope>
    <source>
        <strain evidence="2 3">JBTF-M27</strain>
    </source>
</reference>
<dbReference type="GO" id="GO:0005506">
    <property type="term" value="F:iron ion binding"/>
    <property type="evidence" value="ECO:0007669"/>
    <property type="project" value="InterPro"/>
</dbReference>
<protein>
    <submittedName>
        <fullName evidence="2">Cytochrome P450</fullName>
    </submittedName>
</protein>
<gene>
    <name evidence="2" type="ORF">GV827_22120</name>
</gene>
<dbReference type="AlphaFoldDB" id="A0A6P0CGK4"/>
<accession>A0A6P0CGK4</accession>
<comment type="caution">
    <text evidence="2">The sequence shown here is derived from an EMBL/GenBank/DDBJ whole genome shotgun (WGS) entry which is preliminary data.</text>
</comment>
<dbReference type="InterPro" id="IPR002397">
    <property type="entry name" value="Cyt_P450_B"/>
</dbReference>
<dbReference type="PRINTS" id="PR00359">
    <property type="entry name" value="BP450"/>
</dbReference>
<dbReference type="InterPro" id="IPR036396">
    <property type="entry name" value="Cyt_P450_sf"/>
</dbReference>
<keyword evidence="3" id="KW-1185">Reference proteome</keyword>
<dbReference type="PANTHER" id="PTHR46696">
    <property type="entry name" value="P450, PUTATIVE (EUROFUNG)-RELATED"/>
    <property type="match status" value="1"/>
</dbReference>
<sequence>MVDLAPQDETITLEQLDRDPFPIYRRLRAETPVLRVKAAGRTFLTKAADTKYVKDNPELFSSDDPNTPMKRAFRAHTLMRKDGEAHKRERMAMAPAFSPRVIQGEWVPAYQRVAEEYVARLPRGEVVDLFPALSGPYAARGLAILLGIQEATDAQMQRWSQILIEGAGNFGWRDDLFAQSDAANDEMDALFDSLQDRHRADPNNSALSVMLNADDPIEQSQIYSNIKIAIGGGINEPRDALNTILYGLLTNRDQLDEVKRNDDWDKAFEEGIRWVAPISASSRLVMEDTEIRGHVVQKGETVMTIQASANRDEELFENGEDFIVYRDKNPHQSFGNGPHFCQGTHVARRAIAHVMLPLLFDRFPNMSIPNTDDVIWRGFGFRGPITLPVLLN</sequence>
<dbReference type="SUPFAM" id="SSF48264">
    <property type="entry name" value="Cytochrome P450"/>
    <property type="match status" value="1"/>
</dbReference>
<evidence type="ECO:0000313" key="3">
    <source>
        <dbReference type="Proteomes" id="UP000468591"/>
    </source>
</evidence>
<dbReference type="GO" id="GO:0020037">
    <property type="term" value="F:heme binding"/>
    <property type="evidence" value="ECO:0007669"/>
    <property type="project" value="InterPro"/>
</dbReference>
<dbReference type="Proteomes" id="UP000468591">
    <property type="component" value="Unassembled WGS sequence"/>
</dbReference>
<name>A0A6P0CGK4_9RHOB</name>
<comment type="similarity">
    <text evidence="1">Belongs to the cytochrome P450 family.</text>
</comment>
<dbReference type="Pfam" id="PF00067">
    <property type="entry name" value="p450"/>
    <property type="match status" value="1"/>
</dbReference>
<evidence type="ECO:0000256" key="1">
    <source>
        <dbReference type="ARBA" id="ARBA00010617"/>
    </source>
</evidence>
<organism evidence="2 3">
    <name type="scientific">Sulfitobacter sediminilitoris</name>
    <dbReference type="NCBI Taxonomy" id="2698830"/>
    <lineage>
        <taxon>Bacteria</taxon>
        <taxon>Pseudomonadati</taxon>
        <taxon>Pseudomonadota</taxon>
        <taxon>Alphaproteobacteria</taxon>
        <taxon>Rhodobacterales</taxon>
        <taxon>Roseobacteraceae</taxon>
        <taxon>Sulfitobacter</taxon>
    </lineage>
</organism>
<dbReference type="GO" id="GO:0004497">
    <property type="term" value="F:monooxygenase activity"/>
    <property type="evidence" value="ECO:0007669"/>
    <property type="project" value="InterPro"/>
</dbReference>